<evidence type="ECO:0008006" key="3">
    <source>
        <dbReference type="Google" id="ProtNLM"/>
    </source>
</evidence>
<reference evidence="2" key="1">
    <citation type="journal article" date="2015" name="Nature">
        <title>Complex archaea that bridge the gap between prokaryotes and eukaryotes.</title>
        <authorList>
            <person name="Spang A."/>
            <person name="Saw J.H."/>
            <person name="Jorgensen S.L."/>
            <person name="Zaremba-Niedzwiedzka K."/>
            <person name="Martijn J."/>
            <person name="Lind A.E."/>
            <person name="van Eijk R."/>
            <person name="Schleper C."/>
            <person name="Guy L."/>
            <person name="Ettema T.J."/>
        </authorList>
    </citation>
    <scope>NUCLEOTIDE SEQUENCE</scope>
</reference>
<evidence type="ECO:0000256" key="1">
    <source>
        <dbReference type="SAM" id="Phobius"/>
    </source>
</evidence>
<dbReference type="AlphaFoldDB" id="A0A0F9VB70"/>
<feature type="transmembrane region" description="Helical" evidence="1">
    <location>
        <begin position="195"/>
        <end position="215"/>
    </location>
</feature>
<feature type="transmembrane region" description="Helical" evidence="1">
    <location>
        <begin position="327"/>
        <end position="349"/>
    </location>
</feature>
<keyword evidence="1" id="KW-0472">Membrane</keyword>
<dbReference type="InterPro" id="IPR007344">
    <property type="entry name" value="GrpB/CoaE"/>
</dbReference>
<organism evidence="2">
    <name type="scientific">marine sediment metagenome</name>
    <dbReference type="NCBI Taxonomy" id="412755"/>
    <lineage>
        <taxon>unclassified sequences</taxon>
        <taxon>metagenomes</taxon>
        <taxon>ecological metagenomes</taxon>
    </lineage>
</organism>
<feature type="transmembrane region" description="Helical" evidence="1">
    <location>
        <begin position="221"/>
        <end position="239"/>
    </location>
</feature>
<dbReference type="PANTHER" id="PTHR34822">
    <property type="entry name" value="GRPB DOMAIN PROTEIN (AFU_ORTHOLOGUE AFUA_1G01530)"/>
    <property type="match status" value="1"/>
</dbReference>
<dbReference type="Pfam" id="PF04229">
    <property type="entry name" value="GrpB"/>
    <property type="match status" value="1"/>
</dbReference>
<protein>
    <recommendedName>
        <fullName evidence="3">GrpB family protein</fullName>
    </recommendedName>
</protein>
<dbReference type="EMBL" id="LAZR01000031">
    <property type="protein sequence ID" value="KKO02406.1"/>
    <property type="molecule type" value="Genomic_DNA"/>
</dbReference>
<dbReference type="PANTHER" id="PTHR34822:SF1">
    <property type="entry name" value="GRPB FAMILY PROTEIN"/>
    <property type="match status" value="1"/>
</dbReference>
<dbReference type="InterPro" id="IPR043519">
    <property type="entry name" value="NT_sf"/>
</dbReference>
<dbReference type="Gene3D" id="3.30.460.10">
    <property type="entry name" value="Beta Polymerase, domain 2"/>
    <property type="match status" value="1"/>
</dbReference>
<keyword evidence="1" id="KW-1133">Transmembrane helix</keyword>
<gene>
    <name evidence="2" type="ORF">LCGC14_0108220</name>
</gene>
<evidence type="ECO:0000313" key="2">
    <source>
        <dbReference type="EMBL" id="KKO02406.1"/>
    </source>
</evidence>
<name>A0A0F9VB70_9ZZZZ</name>
<feature type="transmembrane region" description="Helical" evidence="1">
    <location>
        <begin position="361"/>
        <end position="381"/>
    </location>
</feature>
<sequence>MKLGVGIGSINIAEHSPSWRKQFLRESNAIRSAMSDKYIYIDHVGSTSVKGLSSKPIIDILISLTDWKSAAEIVTKLEGLGYCISEKCDDVPRYFLTKYSSNDSGCFHVHICQPHCRWGRDMLIFRNELESDSELALNYVSLKKQLAKNYYEDVTSYMLGKKDFIESRLRETASEFSVNKLLAHQRAESDKAERLQIFMMLAQLLIALTAAVSVYSRDNKYLFLAAIFGFIIMLFWLFFSKAQQRYRSSGDQARRAVLIMSGLGLEPPAGQKLRISDGFNATISKKTLRREEDHFSSREAPSYKRLSEMIEESSYWTRDLQQASAKVMIITLLFLAAIVSVIGGAAIASLESNSLMSLSRAMIAIMIFVISSDSLGLLLAYRSSAVTIDEIFKRVENVASRGYSESDVLLLMSDYNAAIERAPTPLPWIYKFRQRRLSLRWQAYVEAKLSSKTGI</sequence>
<proteinExistence type="predicted"/>
<accession>A0A0F9VB70</accession>
<keyword evidence="1" id="KW-0812">Transmembrane</keyword>
<comment type="caution">
    <text evidence="2">The sequence shown here is derived from an EMBL/GenBank/DDBJ whole genome shotgun (WGS) entry which is preliminary data.</text>
</comment>
<dbReference type="SUPFAM" id="SSF81301">
    <property type="entry name" value="Nucleotidyltransferase"/>
    <property type="match status" value="1"/>
</dbReference>